<dbReference type="EMBL" id="DS113358">
    <property type="protein sequence ID" value="EAY09423.1"/>
    <property type="molecule type" value="Genomic_DNA"/>
</dbReference>
<evidence type="ECO:0000313" key="2">
    <source>
        <dbReference type="Proteomes" id="UP000001542"/>
    </source>
</evidence>
<accession>A2ED68</accession>
<dbReference type="AlphaFoldDB" id="A2ED68"/>
<sequence length="183" mass="20348">MTDVEVCLACIKTLAVISGRTVNACPTELLPPLEVSMKRKVIRNIKAFVAETQLTNISSSVLGLYNGMKLDNKLKKFVGDCAFMDCVKQDSDVAMEHRVKLWRRIKQKYPNLDLPESLPDRNINHLMSANINKVRIRSSTNLLALPADSRDELSSVEAFAGCFALPLVVGGDNLVLLINEFEK</sequence>
<dbReference type="InParanoid" id="A2ED68"/>
<reference evidence="1" key="1">
    <citation type="submission" date="2006-10" db="EMBL/GenBank/DDBJ databases">
        <authorList>
            <person name="Amadeo P."/>
            <person name="Zhao Q."/>
            <person name="Wortman J."/>
            <person name="Fraser-Liggett C."/>
            <person name="Carlton J."/>
        </authorList>
    </citation>
    <scope>NUCLEOTIDE SEQUENCE</scope>
    <source>
        <strain evidence="1">G3</strain>
    </source>
</reference>
<keyword evidence="2" id="KW-1185">Reference proteome</keyword>
<reference evidence="1" key="2">
    <citation type="journal article" date="2007" name="Science">
        <title>Draft genome sequence of the sexually transmitted pathogen Trichomonas vaginalis.</title>
        <authorList>
            <person name="Carlton J.M."/>
            <person name="Hirt R.P."/>
            <person name="Silva J.C."/>
            <person name="Delcher A.L."/>
            <person name="Schatz M."/>
            <person name="Zhao Q."/>
            <person name="Wortman J.R."/>
            <person name="Bidwell S.L."/>
            <person name="Alsmark U.C.M."/>
            <person name="Besteiro S."/>
            <person name="Sicheritz-Ponten T."/>
            <person name="Noel C.J."/>
            <person name="Dacks J.B."/>
            <person name="Foster P.G."/>
            <person name="Simillion C."/>
            <person name="Van de Peer Y."/>
            <person name="Miranda-Saavedra D."/>
            <person name="Barton G.J."/>
            <person name="Westrop G.D."/>
            <person name="Mueller S."/>
            <person name="Dessi D."/>
            <person name="Fiori P.L."/>
            <person name="Ren Q."/>
            <person name="Paulsen I."/>
            <person name="Zhang H."/>
            <person name="Bastida-Corcuera F.D."/>
            <person name="Simoes-Barbosa A."/>
            <person name="Brown M.T."/>
            <person name="Hayes R.D."/>
            <person name="Mukherjee M."/>
            <person name="Okumura C.Y."/>
            <person name="Schneider R."/>
            <person name="Smith A.J."/>
            <person name="Vanacova S."/>
            <person name="Villalvazo M."/>
            <person name="Haas B.J."/>
            <person name="Pertea M."/>
            <person name="Feldblyum T.V."/>
            <person name="Utterback T.R."/>
            <person name="Shu C.L."/>
            <person name="Osoegawa K."/>
            <person name="de Jong P.J."/>
            <person name="Hrdy I."/>
            <person name="Horvathova L."/>
            <person name="Zubacova Z."/>
            <person name="Dolezal P."/>
            <person name="Malik S.B."/>
            <person name="Logsdon J.M. Jr."/>
            <person name="Henze K."/>
            <person name="Gupta A."/>
            <person name="Wang C.C."/>
            <person name="Dunne R.L."/>
            <person name="Upcroft J.A."/>
            <person name="Upcroft P."/>
            <person name="White O."/>
            <person name="Salzberg S.L."/>
            <person name="Tang P."/>
            <person name="Chiu C.-H."/>
            <person name="Lee Y.-S."/>
            <person name="Embley T.M."/>
            <person name="Coombs G.H."/>
            <person name="Mottram J.C."/>
            <person name="Tachezy J."/>
            <person name="Fraser-Liggett C.M."/>
            <person name="Johnson P.J."/>
        </authorList>
    </citation>
    <scope>NUCLEOTIDE SEQUENCE [LARGE SCALE GENOMIC DNA]</scope>
    <source>
        <strain evidence="1">G3</strain>
    </source>
</reference>
<gene>
    <name evidence="1" type="ORF">TVAG_420450</name>
</gene>
<organism evidence="1 2">
    <name type="scientific">Trichomonas vaginalis (strain ATCC PRA-98 / G3)</name>
    <dbReference type="NCBI Taxonomy" id="412133"/>
    <lineage>
        <taxon>Eukaryota</taxon>
        <taxon>Metamonada</taxon>
        <taxon>Parabasalia</taxon>
        <taxon>Trichomonadida</taxon>
        <taxon>Trichomonadidae</taxon>
        <taxon>Trichomonas</taxon>
    </lineage>
</organism>
<dbReference type="Proteomes" id="UP000001542">
    <property type="component" value="Unassembled WGS sequence"/>
</dbReference>
<dbReference type="VEuPathDB" id="TrichDB:TVAG_420450"/>
<name>A2ED68_TRIV3</name>
<protein>
    <submittedName>
        <fullName evidence="1">Uncharacterized protein</fullName>
    </submittedName>
</protein>
<evidence type="ECO:0000313" key="1">
    <source>
        <dbReference type="EMBL" id="EAY09423.1"/>
    </source>
</evidence>
<dbReference type="KEGG" id="tva:4767342"/>
<dbReference type="VEuPathDB" id="TrichDB:TVAGG3_0425140"/>
<dbReference type="RefSeq" id="XP_001321646.1">
    <property type="nucleotide sequence ID" value="XM_001321611.1"/>
</dbReference>
<proteinExistence type="predicted"/>